<dbReference type="FunFam" id="3.80.10.10:FF:000930">
    <property type="entry name" value="F-box/LRR-repeat protein 20"/>
    <property type="match status" value="1"/>
</dbReference>
<dbReference type="AlphaFoldDB" id="A0A072UG19"/>
<accession>A0A072UG19</accession>
<dbReference type="HOGENOM" id="CLU_116927_0_0_1"/>
<proteinExistence type="predicted"/>
<dbReference type="InterPro" id="IPR032675">
    <property type="entry name" value="LRR_dom_sf"/>
</dbReference>
<sequence length="174" mass="19523">MLIIADCFPFLEELVTPYIARTVSRCTGISDEGICEVLRCCKIRHLNLAHSFIEGKLLGLNFEIPKLEVLNLSHTNINDETLNVISKNCRGLLQLLLEQCNYYVTEKGVKHVGENCLQLREINLKGCLKVDHDVVASLVFSRPSLRKITAPSKGTLLASRMSCLLVFQNYSSEV</sequence>
<protein>
    <submittedName>
        <fullName evidence="1">F-box/RNI superfamily protein</fullName>
    </submittedName>
    <submittedName>
        <fullName evidence="2">Putative leucine-rich repeat domain, L domain-containing protein</fullName>
    </submittedName>
</protein>
<dbReference type="EMBL" id="CM001220">
    <property type="protein sequence ID" value="KEH28637.1"/>
    <property type="molecule type" value="Genomic_DNA"/>
</dbReference>
<dbReference type="EnsemblPlants" id="KEH28637">
    <property type="protein sequence ID" value="KEH28637"/>
    <property type="gene ID" value="MTR_4g008490"/>
</dbReference>
<name>A0A072UG19_MEDTR</name>
<keyword evidence="4" id="KW-1185">Reference proteome</keyword>
<gene>
    <name evidence="1" type="ordered locus">MTR_4g008490</name>
    <name evidence="2" type="ORF">MtrunA17_Chr4g0002521</name>
</gene>
<dbReference type="Proteomes" id="UP000002051">
    <property type="component" value="Chromosome 4"/>
</dbReference>
<evidence type="ECO:0000313" key="2">
    <source>
        <dbReference type="EMBL" id="RHN58446.1"/>
    </source>
</evidence>
<dbReference type="Gene3D" id="3.80.10.10">
    <property type="entry name" value="Ribonuclease Inhibitor"/>
    <property type="match status" value="1"/>
</dbReference>
<dbReference type="SUPFAM" id="SSF52047">
    <property type="entry name" value="RNI-like"/>
    <property type="match status" value="1"/>
</dbReference>
<reference evidence="1 4" key="1">
    <citation type="journal article" date="2011" name="Nature">
        <title>The Medicago genome provides insight into the evolution of rhizobial symbioses.</title>
        <authorList>
            <person name="Young N.D."/>
            <person name="Debelle F."/>
            <person name="Oldroyd G.E."/>
            <person name="Geurts R."/>
            <person name="Cannon S.B."/>
            <person name="Udvardi M.K."/>
            <person name="Benedito V.A."/>
            <person name="Mayer K.F."/>
            <person name="Gouzy J."/>
            <person name="Schoof H."/>
            <person name="Van de Peer Y."/>
            <person name="Proost S."/>
            <person name="Cook D.R."/>
            <person name="Meyers B.C."/>
            <person name="Spannagl M."/>
            <person name="Cheung F."/>
            <person name="De Mita S."/>
            <person name="Krishnakumar V."/>
            <person name="Gundlach H."/>
            <person name="Zhou S."/>
            <person name="Mudge J."/>
            <person name="Bharti A.K."/>
            <person name="Murray J.D."/>
            <person name="Naoumkina M.A."/>
            <person name="Rosen B."/>
            <person name="Silverstein K.A."/>
            <person name="Tang H."/>
            <person name="Rombauts S."/>
            <person name="Zhao P.X."/>
            <person name="Zhou P."/>
            <person name="Barbe V."/>
            <person name="Bardou P."/>
            <person name="Bechner M."/>
            <person name="Bellec A."/>
            <person name="Berger A."/>
            <person name="Berges H."/>
            <person name="Bidwell S."/>
            <person name="Bisseling T."/>
            <person name="Choisne N."/>
            <person name="Couloux A."/>
            <person name="Denny R."/>
            <person name="Deshpande S."/>
            <person name="Dai X."/>
            <person name="Doyle J.J."/>
            <person name="Dudez A.M."/>
            <person name="Farmer A.D."/>
            <person name="Fouteau S."/>
            <person name="Franken C."/>
            <person name="Gibelin C."/>
            <person name="Gish J."/>
            <person name="Goldstein S."/>
            <person name="Gonzalez A.J."/>
            <person name="Green P.J."/>
            <person name="Hallab A."/>
            <person name="Hartog M."/>
            <person name="Hua A."/>
            <person name="Humphray S.J."/>
            <person name="Jeong D.H."/>
            <person name="Jing Y."/>
            <person name="Jocker A."/>
            <person name="Kenton S.M."/>
            <person name="Kim D.J."/>
            <person name="Klee K."/>
            <person name="Lai H."/>
            <person name="Lang C."/>
            <person name="Lin S."/>
            <person name="Macmil S.L."/>
            <person name="Magdelenat G."/>
            <person name="Matthews L."/>
            <person name="McCorrison J."/>
            <person name="Monaghan E.L."/>
            <person name="Mun J.H."/>
            <person name="Najar F.Z."/>
            <person name="Nicholson C."/>
            <person name="Noirot C."/>
            <person name="O'Bleness M."/>
            <person name="Paule C.R."/>
            <person name="Poulain J."/>
            <person name="Prion F."/>
            <person name="Qin B."/>
            <person name="Qu C."/>
            <person name="Retzel E.F."/>
            <person name="Riddle C."/>
            <person name="Sallet E."/>
            <person name="Samain S."/>
            <person name="Samson N."/>
            <person name="Sanders I."/>
            <person name="Saurat O."/>
            <person name="Scarpelli C."/>
            <person name="Schiex T."/>
            <person name="Segurens B."/>
            <person name="Severin A.J."/>
            <person name="Sherrier D.J."/>
            <person name="Shi R."/>
            <person name="Sims S."/>
            <person name="Singer S.R."/>
            <person name="Sinharoy S."/>
            <person name="Sterck L."/>
            <person name="Viollet A."/>
            <person name="Wang B.B."/>
            <person name="Wang K."/>
            <person name="Wang M."/>
            <person name="Wang X."/>
            <person name="Warfsmann J."/>
            <person name="Weissenbach J."/>
            <person name="White D.D."/>
            <person name="White J.D."/>
            <person name="Wiley G.B."/>
            <person name="Wincker P."/>
            <person name="Xing Y."/>
            <person name="Yang L."/>
            <person name="Yao Z."/>
            <person name="Ying F."/>
            <person name="Zhai J."/>
            <person name="Zhou L."/>
            <person name="Zuber A."/>
            <person name="Denarie J."/>
            <person name="Dixon R.A."/>
            <person name="May G.D."/>
            <person name="Schwartz D.C."/>
            <person name="Rogers J."/>
            <person name="Quetier F."/>
            <person name="Town C.D."/>
            <person name="Roe B.A."/>
        </authorList>
    </citation>
    <scope>NUCLEOTIDE SEQUENCE [LARGE SCALE GENOMIC DNA]</scope>
    <source>
        <strain evidence="1">A17</strain>
        <strain evidence="3 4">cv. Jemalong A17</strain>
    </source>
</reference>
<dbReference type="Gramene" id="rna20361">
    <property type="protein sequence ID" value="RHN58446.1"/>
    <property type="gene ID" value="gene20361"/>
</dbReference>
<evidence type="ECO:0000313" key="1">
    <source>
        <dbReference type="EMBL" id="KEH28637.1"/>
    </source>
</evidence>
<evidence type="ECO:0000313" key="4">
    <source>
        <dbReference type="Proteomes" id="UP000002051"/>
    </source>
</evidence>
<dbReference type="Proteomes" id="UP000265566">
    <property type="component" value="Chromosome 4"/>
</dbReference>
<reference evidence="3" key="3">
    <citation type="submission" date="2015-04" db="UniProtKB">
        <authorList>
            <consortium name="EnsemblPlants"/>
        </authorList>
    </citation>
    <scope>IDENTIFICATION</scope>
    <source>
        <strain evidence="3">cv. Jemalong A17</strain>
    </source>
</reference>
<reference evidence="1 4" key="2">
    <citation type="journal article" date="2014" name="BMC Genomics">
        <title>An improved genome release (version Mt4.0) for the model legume Medicago truncatula.</title>
        <authorList>
            <person name="Tang H."/>
            <person name="Krishnakumar V."/>
            <person name="Bidwell S."/>
            <person name="Rosen B."/>
            <person name="Chan A."/>
            <person name="Zhou S."/>
            <person name="Gentzbittel L."/>
            <person name="Childs K.L."/>
            <person name="Yandell M."/>
            <person name="Gundlach H."/>
            <person name="Mayer K.F."/>
            <person name="Schwartz D.C."/>
            <person name="Town C.D."/>
        </authorList>
    </citation>
    <scope>GENOME REANNOTATION</scope>
    <source>
        <strain evidence="1">A17</strain>
        <strain evidence="3 4">cv. Jemalong A17</strain>
    </source>
</reference>
<organism evidence="1 4">
    <name type="scientific">Medicago truncatula</name>
    <name type="common">Barrel medic</name>
    <name type="synonym">Medicago tribuloides</name>
    <dbReference type="NCBI Taxonomy" id="3880"/>
    <lineage>
        <taxon>Eukaryota</taxon>
        <taxon>Viridiplantae</taxon>
        <taxon>Streptophyta</taxon>
        <taxon>Embryophyta</taxon>
        <taxon>Tracheophyta</taxon>
        <taxon>Spermatophyta</taxon>
        <taxon>Magnoliopsida</taxon>
        <taxon>eudicotyledons</taxon>
        <taxon>Gunneridae</taxon>
        <taxon>Pentapetalae</taxon>
        <taxon>rosids</taxon>
        <taxon>fabids</taxon>
        <taxon>Fabales</taxon>
        <taxon>Fabaceae</taxon>
        <taxon>Papilionoideae</taxon>
        <taxon>50 kb inversion clade</taxon>
        <taxon>NPAAA clade</taxon>
        <taxon>Hologalegina</taxon>
        <taxon>IRL clade</taxon>
        <taxon>Trifolieae</taxon>
        <taxon>Medicago</taxon>
    </lineage>
</organism>
<evidence type="ECO:0000313" key="3">
    <source>
        <dbReference type="EnsemblPlants" id="KEH28637"/>
    </source>
</evidence>
<reference evidence="2" key="4">
    <citation type="journal article" date="2018" name="Nat. Plants">
        <title>Whole-genome landscape of Medicago truncatula symbiotic genes.</title>
        <authorList>
            <person name="Pecrix Y."/>
            <person name="Gamas P."/>
            <person name="Carrere S."/>
        </authorList>
    </citation>
    <scope>NUCLEOTIDE SEQUENCE</scope>
    <source>
        <tissue evidence="2">Leaves</tissue>
    </source>
</reference>
<dbReference type="EMBL" id="PSQE01000004">
    <property type="protein sequence ID" value="RHN58446.1"/>
    <property type="molecule type" value="Genomic_DNA"/>
</dbReference>
<dbReference type="PANTHER" id="PTHR13318">
    <property type="entry name" value="PARTNER OF PAIRED, ISOFORM B-RELATED"/>
    <property type="match status" value="1"/>
</dbReference>
<dbReference type="PANTHER" id="PTHR13318:SF106">
    <property type="entry name" value="F-BOX_LRR-REPEAT PROTEIN 2"/>
    <property type="match status" value="1"/>
</dbReference>